<dbReference type="SUPFAM" id="SSF69118">
    <property type="entry name" value="AhpD-like"/>
    <property type="match status" value="1"/>
</dbReference>
<accession>A0A166RTX4</accession>
<dbReference type="OrthoDB" id="5537330at2759"/>
<reference evidence="1 2" key="1">
    <citation type="journal article" date="2016" name="Mol. Biol. Evol.">
        <title>Comparative Genomics of Early-Diverging Mushroom-Forming Fungi Provides Insights into the Origins of Lignocellulose Decay Capabilities.</title>
        <authorList>
            <person name="Nagy L.G."/>
            <person name="Riley R."/>
            <person name="Tritt A."/>
            <person name="Adam C."/>
            <person name="Daum C."/>
            <person name="Floudas D."/>
            <person name="Sun H."/>
            <person name="Yadav J.S."/>
            <person name="Pangilinan J."/>
            <person name="Larsson K.H."/>
            <person name="Matsuura K."/>
            <person name="Barry K."/>
            <person name="Labutti K."/>
            <person name="Kuo R."/>
            <person name="Ohm R.A."/>
            <person name="Bhattacharya S.S."/>
            <person name="Shirouzu T."/>
            <person name="Yoshinaga Y."/>
            <person name="Martin F.M."/>
            <person name="Grigoriev I.V."/>
            <person name="Hibbett D.S."/>
        </authorList>
    </citation>
    <scope>NUCLEOTIDE SEQUENCE [LARGE SCALE GENOMIC DNA]</scope>
    <source>
        <strain evidence="1 2">CBS 109695</strain>
    </source>
</reference>
<dbReference type="EMBL" id="KV417502">
    <property type="protein sequence ID" value="KZP28647.1"/>
    <property type="molecule type" value="Genomic_DNA"/>
</dbReference>
<dbReference type="AlphaFoldDB" id="A0A166RTX4"/>
<evidence type="ECO:0000313" key="2">
    <source>
        <dbReference type="Proteomes" id="UP000076532"/>
    </source>
</evidence>
<dbReference type="InterPro" id="IPR052999">
    <property type="entry name" value="PTS1_Protein"/>
</dbReference>
<protein>
    <recommendedName>
        <fullName evidence="3">Carboxymuconolactone decarboxylase-like domain-containing protein</fullName>
    </recommendedName>
</protein>
<sequence length="230" mass="25072">MTTIATPAFLSRIQALYPTQPSALRNPWFIAAAVAFSASNIPEAVPLVYKHAVQDIDVEDRLLVVRKIKDALFKSGMLSGYPKAINALVALHNELPEELRDKKPLRDLSTSTEALTQAGQEYFESTYGDTSASVQGLLDGAFPDLGYFSRTMAYGYVYSFSDVLSHVDTSFAMISALIASDTPLQIGWHLRGAIRNGASEAEVRAVRQIAIEVSSAADVPRKHAIPDLEL</sequence>
<dbReference type="Gene3D" id="1.20.1290.10">
    <property type="entry name" value="AhpD-like"/>
    <property type="match status" value="1"/>
</dbReference>
<evidence type="ECO:0000313" key="1">
    <source>
        <dbReference type="EMBL" id="KZP28647.1"/>
    </source>
</evidence>
<dbReference type="Proteomes" id="UP000076532">
    <property type="component" value="Unassembled WGS sequence"/>
</dbReference>
<dbReference type="InterPro" id="IPR029032">
    <property type="entry name" value="AhpD-like"/>
</dbReference>
<proteinExistence type="predicted"/>
<dbReference type="PANTHER" id="PTHR28180">
    <property type="entry name" value="CONSERVED MITOCHONDRIAL PROTEIN-RELATED"/>
    <property type="match status" value="1"/>
</dbReference>
<dbReference type="STRING" id="436010.A0A166RTX4"/>
<gene>
    <name evidence="1" type="ORF">FIBSPDRAFT_817042</name>
</gene>
<organism evidence="1 2">
    <name type="scientific">Athelia psychrophila</name>
    <dbReference type="NCBI Taxonomy" id="1759441"/>
    <lineage>
        <taxon>Eukaryota</taxon>
        <taxon>Fungi</taxon>
        <taxon>Dikarya</taxon>
        <taxon>Basidiomycota</taxon>
        <taxon>Agaricomycotina</taxon>
        <taxon>Agaricomycetes</taxon>
        <taxon>Agaricomycetidae</taxon>
        <taxon>Atheliales</taxon>
        <taxon>Atheliaceae</taxon>
        <taxon>Athelia</taxon>
    </lineage>
</organism>
<evidence type="ECO:0008006" key="3">
    <source>
        <dbReference type="Google" id="ProtNLM"/>
    </source>
</evidence>
<name>A0A166RTX4_9AGAM</name>
<dbReference type="PANTHER" id="PTHR28180:SF2">
    <property type="entry name" value="PEROXISOMAL PROTEIN 2"/>
    <property type="match status" value="1"/>
</dbReference>
<keyword evidence="2" id="KW-1185">Reference proteome</keyword>